<evidence type="ECO:0000313" key="2">
    <source>
        <dbReference type="EMBL" id="KAK3118035.1"/>
    </source>
</evidence>
<evidence type="ECO:0000259" key="1">
    <source>
        <dbReference type="Pfam" id="PF13521"/>
    </source>
</evidence>
<gene>
    <name evidence="2" type="ORF">PAPYR_592</name>
</gene>
<dbReference type="Proteomes" id="UP001141327">
    <property type="component" value="Unassembled WGS sequence"/>
</dbReference>
<proteinExistence type="predicted"/>
<dbReference type="EMBL" id="JAPMOS010000002">
    <property type="protein sequence ID" value="KAK3118035.1"/>
    <property type="molecule type" value="Genomic_DNA"/>
</dbReference>
<dbReference type="Gene3D" id="3.40.50.300">
    <property type="entry name" value="P-loop containing nucleotide triphosphate hydrolases"/>
    <property type="match status" value="1"/>
</dbReference>
<dbReference type="InterPro" id="IPR038727">
    <property type="entry name" value="NadR/Ttd14_AAA_dom"/>
</dbReference>
<evidence type="ECO:0000313" key="3">
    <source>
        <dbReference type="Proteomes" id="UP001141327"/>
    </source>
</evidence>
<dbReference type="EC" id="2.7.7.1" evidence="2"/>
<dbReference type="GO" id="GO:0003677">
    <property type="term" value="F:DNA binding"/>
    <property type="evidence" value="ECO:0007669"/>
    <property type="project" value="UniProtKB-KW"/>
</dbReference>
<keyword evidence="2" id="KW-0808">Transferase</keyword>
<keyword evidence="2" id="KW-0548">Nucleotidyltransferase</keyword>
<dbReference type="SUPFAM" id="SSF52540">
    <property type="entry name" value="P-loop containing nucleoside triphosphate hydrolases"/>
    <property type="match status" value="1"/>
</dbReference>
<dbReference type="InterPro" id="IPR027417">
    <property type="entry name" value="P-loop_NTPase"/>
</dbReference>
<name>A0ABQ9YMN1_9EUKA</name>
<accession>A0ABQ9YMN1</accession>
<protein>
    <submittedName>
        <fullName evidence="2">DNA-binding transcriptional repressor/NMN adenylyltransferase NadR</fullName>
        <ecNumber evidence="2">2.7.7.1</ecNumber>
    </submittedName>
</protein>
<dbReference type="CDD" id="cd02019">
    <property type="entry name" value="NK"/>
    <property type="match status" value="1"/>
</dbReference>
<dbReference type="GO" id="GO:0000309">
    <property type="term" value="F:nicotinamide-nucleotide adenylyltransferase activity"/>
    <property type="evidence" value="ECO:0007669"/>
    <property type="project" value="UniProtKB-EC"/>
</dbReference>
<keyword evidence="3" id="KW-1185">Reference proteome</keyword>
<dbReference type="InterPro" id="IPR052735">
    <property type="entry name" value="NAD_biosynth-regulator"/>
</dbReference>
<sequence>MEYVGKVTPSGETPRVDFLFSGEDYGKRLADCVHATWVPFPRDDFSPYLVCAGASWCATKFRHDPVRFWDRIPAVARPYFVRRVCITGPESCGKSTLARELAKQFGTVCCEEYARSFIELSRGNDLSALVAPEDYVLFARGHMHAEWALAGQARRGLMFTDTDVITTTVYLEALGESGAGTNSKSQAALDQQERDVQWLRQAATAHARSYDLYLLLDVDCPFQPDPQRALAHQRASLFATFQRALQQALDRAYSPETTPESLMGGIEGTIPLWYVPTSRPCPGGMPAGWMRPWRQAAPRVVVISGSAWPDRVQKAVRAVREAFPEVAEDGAS</sequence>
<reference evidence="2" key="1">
    <citation type="journal article" date="2022" name="bioRxiv">
        <title>Genomics of Preaxostyla Flagellates Illuminates Evolutionary Transitions and the Path Towards Mitochondrial Loss.</title>
        <authorList>
            <person name="Novak L.V.F."/>
            <person name="Treitli S.C."/>
            <person name="Pyrih J."/>
            <person name="Halakuc P."/>
            <person name="Pipaliya S.V."/>
            <person name="Vacek V."/>
            <person name="Brzon O."/>
            <person name="Soukal P."/>
            <person name="Eme L."/>
            <person name="Dacks J.B."/>
            <person name="Karnkowska A."/>
            <person name="Elias M."/>
            <person name="Hampl V."/>
        </authorList>
    </citation>
    <scope>NUCLEOTIDE SEQUENCE</scope>
    <source>
        <strain evidence="2">RCP-MX</strain>
    </source>
</reference>
<organism evidence="2 3">
    <name type="scientific">Paratrimastix pyriformis</name>
    <dbReference type="NCBI Taxonomy" id="342808"/>
    <lineage>
        <taxon>Eukaryota</taxon>
        <taxon>Metamonada</taxon>
        <taxon>Preaxostyla</taxon>
        <taxon>Paratrimastigidae</taxon>
        <taxon>Paratrimastix</taxon>
    </lineage>
</organism>
<dbReference type="Pfam" id="PF13521">
    <property type="entry name" value="AAA_28"/>
    <property type="match status" value="1"/>
</dbReference>
<feature type="domain" description="NadR/Ttd14 AAA" evidence="1">
    <location>
        <begin position="83"/>
        <end position="247"/>
    </location>
</feature>
<comment type="caution">
    <text evidence="2">The sequence shown here is derived from an EMBL/GenBank/DDBJ whole genome shotgun (WGS) entry which is preliminary data.</text>
</comment>
<dbReference type="PANTHER" id="PTHR37512">
    <property type="entry name" value="TRIFUNCTIONAL NAD BIOSYNTHESIS/REGULATOR PROTEIN NADR"/>
    <property type="match status" value="1"/>
</dbReference>
<keyword evidence="2" id="KW-0238">DNA-binding</keyword>
<dbReference type="PANTHER" id="PTHR37512:SF1">
    <property type="entry name" value="NADR_TTD14 AAA DOMAIN-CONTAINING PROTEIN"/>
    <property type="match status" value="1"/>
</dbReference>